<dbReference type="AlphaFoldDB" id="A0A445KF70"/>
<keyword evidence="2" id="KW-1185">Reference proteome</keyword>
<protein>
    <submittedName>
        <fullName evidence="1">Uncharacterized protein</fullName>
    </submittedName>
</protein>
<sequence>VSNEGSVSQSQYIQYSQRNSVEKFLHNAQMVRLGEISRLRQDCYYLIVGTVDEVIIDTPWSYDNYPYCTMTFDPLKIGVNFCSC</sequence>
<evidence type="ECO:0000313" key="1">
    <source>
        <dbReference type="EMBL" id="RZC09320.1"/>
    </source>
</evidence>
<dbReference type="EMBL" id="QZWG01000006">
    <property type="protein sequence ID" value="RZC09320.1"/>
    <property type="molecule type" value="Genomic_DNA"/>
</dbReference>
<evidence type="ECO:0000313" key="2">
    <source>
        <dbReference type="Proteomes" id="UP000289340"/>
    </source>
</evidence>
<feature type="non-terminal residue" evidence="1">
    <location>
        <position position="1"/>
    </location>
</feature>
<dbReference type="Proteomes" id="UP000289340">
    <property type="component" value="Chromosome 6"/>
</dbReference>
<accession>A0A445KF70</accession>
<comment type="caution">
    <text evidence="1">The sequence shown here is derived from an EMBL/GenBank/DDBJ whole genome shotgun (WGS) entry which is preliminary data.</text>
</comment>
<proteinExistence type="predicted"/>
<gene>
    <name evidence="1" type="ORF">D0Y65_015881</name>
</gene>
<name>A0A445KF70_GLYSO</name>
<reference evidence="1 2" key="1">
    <citation type="submission" date="2018-09" db="EMBL/GenBank/DDBJ databases">
        <title>A high-quality reference genome of wild soybean provides a powerful tool to mine soybean genomes.</title>
        <authorList>
            <person name="Xie M."/>
            <person name="Chung C.Y.L."/>
            <person name="Li M.-W."/>
            <person name="Wong F.-L."/>
            <person name="Chan T.-F."/>
            <person name="Lam H.-M."/>
        </authorList>
    </citation>
    <scope>NUCLEOTIDE SEQUENCE [LARGE SCALE GENOMIC DNA]</scope>
    <source>
        <strain evidence="2">cv. W05</strain>
        <tissue evidence="1">Hypocotyl of etiolated seedlings</tissue>
    </source>
</reference>
<organism evidence="1 2">
    <name type="scientific">Glycine soja</name>
    <name type="common">Wild soybean</name>
    <dbReference type="NCBI Taxonomy" id="3848"/>
    <lineage>
        <taxon>Eukaryota</taxon>
        <taxon>Viridiplantae</taxon>
        <taxon>Streptophyta</taxon>
        <taxon>Embryophyta</taxon>
        <taxon>Tracheophyta</taxon>
        <taxon>Spermatophyta</taxon>
        <taxon>Magnoliopsida</taxon>
        <taxon>eudicotyledons</taxon>
        <taxon>Gunneridae</taxon>
        <taxon>Pentapetalae</taxon>
        <taxon>rosids</taxon>
        <taxon>fabids</taxon>
        <taxon>Fabales</taxon>
        <taxon>Fabaceae</taxon>
        <taxon>Papilionoideae</taxon>
        <taxon>50 kb inversion clade</taxon>
        <taxon>NPAAA clade</taxon>
        <taxon>indigoferoid/millettioid clade</taxon>
        <taxon>Phaseoleae</taxon>
        <taxon>Glycine</taxon>
        <taxon>Glycine subgen. Soja</taxon>
    </lineage>
</organism>